<dbReference type="AlphaFoldDB" id="A0ABD0VFP1"/>
<gene>
    <name evidence="2" type="ORF">M5K25_007635</name>
</gene>
<accession>A0ABD0VFP1</accession>
<evidence type="ECO:0000313" key="3">
    <source>
        <dbReference type="Proteomes" id="UP001552299"/>
    </source>
</evidence>
<keyword evidence="3" id="KW-1185">Reference proteome</keyword>
<proteinExistence type="predicted"/>
<name>A0ABD0VFP1_DENTH</name>
<protein>
    <submittedName>
        <fullName evidence="2">Uncharacterized protein</fullName>
    </submittedName>
</protein>
<evidence type="ECO:0000256" key="1">
    <source>
        <dbReference type="SAM" id="MobiDB-lite"/>
    </source>
</evidence>
<dbReference type="EMBL" id="JANQDX010000006">
    <property type="protein sequence ID" value="KAL0923573.1"/>
    <property type="molecule type" value="Genomic_DNA"/>
</dbReference>
<sequence>MAACLLVPRLGQVFAYTLTYRAPKDNPLSWGVLFWNPIEDPEPEIDTLRGEQSGLMLAWSELPANILNTINRLICMQERWLYPKESRIFWSQGSSSGLFNMQMNMPNEARLQKQEAQLQWRNGEVGRWDGPREPSSVANGVDRRDKRRTDYRPAGGRSEVARERRGLRLLRMREAPGDRDGLEQSSAAAGGPVVGRKLGVDVGLRWRGRAETSCDVERTEDLPLDPDLLHFDKYEKVIGRFCWDNDVWNSLLSPLEGHLFQFL</sequence>
<organism evidence="2 3">
    <name type="scientific">Dendrobium thyrsiflorum</name>
    <name type="common">Pinecone-like raceme dendrobium</name>
    <name type="synonym">Orchid</name>
    <dbReference type="NCBI Taxonomy" id="117978"/>
    <lineage>
        <taxon>Eukaryota</taxon>
        <taxon>Viridiplantae</taxon>
        <taxon>Streptophyta</taxon>
        <taxon>Embryophyta</taxon>
        <taxon>Tracheophyta</taxon>
        <taxon>Spermatophyta</taxon>
        <taxon>Magnoliopsida</taxon>
        <taxon>Liliopsida</taxon>
        <taxon>Asparagales</taxon>
        <taxon>Orchidaceae</taxon>
        <taxon>Epidendroideae</taxon>
        <taxon>Malaxideae</taxon>
        <taxon>Dendrobiinae</taxon>
        <taxon>Dendrobium</taxon>
    </lineage>
</organism>
<reference evidence="2 3" key="1">
    <citation type="journal article" date="2024" name="Plant Biotechnol. J.">
        <title>Dendrobium thyrsiflorum genome and its molecular insights into genes involved in important horticultural traits.</title>
        <authorList>
            <person name="Chen B."/>
            <person name="Wang J.Y."/>
            <person name="Zheng P.J."/>
            <person name="Li K.L."/>
            <person name="Liang Y.M."/>
            <person name="Chen X.F."/>
            <person name="Zhang C."/>
            <person name="Zhao X."/>
            <person name="He X."/>
            <person name="Zhang G.Q."/>
            <person name="Liu Z.J."/>
            <person name="Xu Q."/>
        </authorList>
    </citation>
    <scope>NUCLEOTIDE SEQUENCE [LARGE SCALE GENOMIC DNA]</scope>
    <source>
        <strain evidence="2">GZMU011</strain>
    </source>
</reference>
<feature type="compositionally biased region" description="Basic and acidic residues" evidence="1">
    <location>
        <begin position="141"/>
        <end position="151"/>
    </location>
</feature>
<evidence type="ECO:0000313" key="2">
    <source>
        <dbReference type="EMBL" id="KAL0923573.1"/>
    </source>
</evidence>
<comment type="caution">
    <text evidence="2">The sequence shown here is derived from an EMBL/GenBank/DDBJ whole genome shotgun (WGS) entry which is preliminary data.</text>
</comment>
<feature type="region of interest" description="Disordered" evidence="1">
    <location>
        <begin position="125"/>
        <end position="160"/>
    </location>
</feature>
<dbReference type="Proteomes" id="UP001552299">
    <property type="component" value="Unassembled WGS sequence"/>
</dbReference>